<keyword evidence="1" id="KW-0732">Signal</keyword>
<dbReference type="Pfam" id="PF01682">
    <property type="entry name" value="DB"/>
    <property type="match status" value="1"/>
</dbReference>
<reference evidence="4" key="1">
    <citation type="submission" date="2022-11" db="UniProtKB">
        <authorList>
            <consortium name="WormBaseParasite"/>
        </authorList>
    </citation>
    <scope>IDENTIFICATION</scope>
</reference>
<evidence type="ECO:0000259" key="2">
    <source>
        <dbReference type="Pfam" id="PF01682"/>
    </source>
</evidence>
<feature type="domain" description="Domain of unknown function DB" evidence="2">
    <location>
        <begin position="96"/>
        <end position="149"/>
    </location>
</feature>
<evidence type="ECO:0000313" key="4">
    <source>
        <dbReference type="WBParaSite" id="jg12681"/>
    </source>
</evidence>
<name>A0A915CVS7_9BILA</name>
<evidence type="ECO:0000313" key="3">
    <source>
        <dbReference type="Proteomes" id="UP000887574"/>
    </source>
</evidence>
<accession>A0A915CVS7</accession>
<keyword evidence="3" id="KW-1185">Reference proteome</keyword>
<dbReference type="AlphaFoldDB" id="A0A915CVS7"/>
<evidence type="ECO:0000256" key="1">
    <source>
        <dbReference type="SAM" id="SignalP"/>
    </source>
</evidence>
<dbReference type="WBParaSite" id="jg12681">
    <property type="protein sequence ID" value="jg12681"/>
    <property type="gene ID" value="jg12681"/>
</dbReference>
<dbReference type="InterPro" id="IPR002602">
    <property type="entry name" value="DB"/>
</dbReference>
<proteinExistence type="predicted"/>
<sequence length="162" mass="17395">MCSVNPTCHSSPFQLPSLSLFVRWLLLPTLLCPGKGRRVPILLREGVRRCQSGPSLQLHPDARGLELQNSGPLLDTAKLHTDLRSAAVLPTLNLGFAKCYTKEKDVSGCCREAGVSEDCLVACNGSLLNGPKSSGTDFFRCMADFGSLAQTTVKAIKCFALA</sequence>
<organism evidence="3 4">
    <name type="scientific">Ditylenchus dipsaci</name>
    <dbReference type="NCBI Taxonomy" id="166011"/>
    <lineage>
        <taxon>Eukaryota</taxon>
        <taxon>Metazoa</taxon>
        <taxon>Ecdysozoa</taxon>
        <taxon>Nematoda</taxon>
        <taxon>Chromadorea</taxon>
        <taxon>Rhabditida</taxon>
        <taxon>Tylenchina</taxon>
        <taxon>Tylenchomorpha</taxon>
        <taxon>Sphaerularioidea</taxon>
        <taxon>Anguinidae</taxon>
        <taxon>Anguininae</taxon>
        <taxon>Ditylenchus</taxon>
    </lineage>
</organism>
<feature type="chain" id="PRO_5037481253" description="Domain of unknown function DB domain-containing protein" evidence="1">
    <location>
        <begin position="37"/>
        <end position="162"/>
    </location>
</feature>
<protein>
    <recommendedName>
        <fullName evidence="2">Domain of unknown function DB domain-containing protein</fullName>
    </recommendedName>
</protein>
<dbReference type="Proteomes" id="UP000887574">
    <property type="component" value="Unplaced"/>
</dbReference>
<feature type="signal peptide" evidence="1">
    <location>
        <begin position="1"/>
        <end position="36"/>
    </location>
</feature>